<evidence type="ECO:0000313" key="2">
    <source>
        <dbReference type="EMBL" id="GGL94212.1"/>
    </source>
</evidence>
<dbReference type="AlphaFoldDB" id="A0A917SRQ4"/>
<reference evidence="2" key="1">
    <citation type="journal article" date="2014" name="Int. J. Syst. Evol. Microbiol.">
        <title>Complete genome sequence of Corynebacterium casei LMG S-19264T (=DSM 44701T), isolated from a smear-ripened cheese.</title>
        <authorList>
            <consortium name="US DOE Joint Genome Institute (JGI-PGF)"/>
            <person name="Walter F."/>
            <person name="Albersmeier A."/>
            <person name="Kalinowski J."/>
            <person name="Ruckert C."/>
        </authorList>
    </citation>
    <scope>NUCLEOTIDE SEQUENCE</scope>
    <source>
        <strain evidence="2">CGMCC 4.7308</strain>
    </source>
</reference>
<proteinExistence type="predicted"/>
<reference evidence="2" key="2">
    <citation type="submission" date="2020-09" db="EMBL/GenBank/DDBJ databases">
        <authorList>
            <person name="Sun Q."/>
            <person name="Zhou Y."/>
        </authorList>
    </citation>
    <scope>NUCLEOTIDE SEQUENCE</scope>
    <source>
        <strain evidence="2">CGMCC 4.7308</strain>
    </source>
</reference>
<evidence type="ECO:0000313" key="3">
    <source>
        <dbReference type="Proteomes" id="UP000655208"/>
    </source>
</evidence>
<dbReference type="Proteomes" id="UP000655208">
    <property type="component" value="Unassembled WGS sequence"/>
</dbReference>
<dbReference type="EMBL" id="BMNA01000002">
    <property type="protein sequence ID" value="GGL94212.1"/>
    <property type="molecule type" value="Genomic_DNA"/>
</dbReference>
<dbReference type="RefSeq" id="WP_188940617.1">
    <property type="nucleotide sequence ID" value="NZ_BMNA01000002.1"/>
</dbReference>
<evidence type="ECO:0008006" key="4">
    <source>
        <dbReference type="Google" id="ProtNLM"/>
    </source>
</evidence>
<evidence type="ECO:0000256" key="1">
    <source>
        <dbReference type="SAM" id="SignalP"/>
    </source>
</evidence>
<accession>A0A917SRQ4</accession>
<keyword evidence="3" id="KW-1185">Reference proteome</keyword>
<organism evidence="2 3">
    <name type="scientific">Nakamurella endophytica</name>
    <dbReference type="NCBI Taxonomy" id="1748367"/>
    <lineage>
        <taxon>Bacteria</taxon>
        <taxon>Bacillati</taxon>
        <taxon>Actinomycetota</taxon>
        <taxon>Actinomycetes</taxon>
        <taxon>Nakamurellales</taxon>
        <taxon>Nakamurellaceae</taxon>
        <taxon>Nakamurella</taxon>
    </lineage>
</organism>
<feature type="chain" id="PRO_5036758202" description="Spore-associated protein A" evidence="1">
    <location>
        <begin position="28"/>
        <end position="155"/>
    </location>
</feature>
<protein>
    <recommendedName>
        <fullName evidence="4">Spore-associated protein A</fullName>
    </recommendedName>
</protein>
<comment type="caution">
    <text evidence="2">The sequence shown here is derived from an EMBL/GenBank/DDBJ whole genome shotgun (WGS) entry which is preliminary data.</text>
</comment>
<keyword evidence="1" id="KW-0732">Signal</keyword>
<name>A0A917SRQ4_9ACTN</name>
<gene>
    <name evidence="2" type="ORF">GCM10011594_12580</name>
</gene>
<sequence length="155" mass="16416">MGRRWIGSVVAAGVAAATMIAAAPAAAAGTIDKVGKVRDSGCAGRMIDHKAIIGETGRRLGQVELWYSSRNGGENCVITRSSVGRAEMIASLEVDRDGNKRWSSGDVRSADHGVYNSYAGGAYRTGTNRHCVRFQGLIWRSGDSGSAVSRWSHCS</sequence>
<feature type="signal peptide" evidence="1">
    <location>
        <begin position="1"/>
        <end position="27"/>
    </location>
</feature>